<name>A0A921QYV8_SORBI</name>
<gene>
    <name evidence="1" type="ORF">BDA96_05G190000</name>
</gene>
<protein>
    <submittedName>
        <fullName evidence="1">Uncharacterized protein</fullName>
    </submittedName>
</protein>
<sequence length="121" mass="13128">MHTRYKFNKKTNTVILQLPLISKTMRTECSAALCIILVVMSSTLSSCIPGSSCSITLPGCTAQKCKARCLEFAKTEGGVLKLSYCETLNSCECELAPKKHLPLTTEVKGLADAEDDNGSFF</sequence>
<comment type="caution">
    <text evidence="1">The sequence shown here is derived from an EMBL/GenBank/DDBJ whole genome shotgun (WGS) entry which is preliminary data.</text>
</comment>
<dbReference type="Proteomes" id="UP000807115">
    <property type="component" value="Chromosome 5"/>
</dbReference>
<dbReference type="AlphaFoldDB" id="A0A921QYV8"/>
<proteinExistence type="predicted"/>
<reference evidence="1" key="2">
    <citation type="submission" date="2020-10" db="EMBL/GenBank/DDBJ databases">
        <authorList>
            <person name="Cooper E.A."/>
            <person name="Brenton Z.W."/>
            <person name="Flinn B.S."/>
            <person name="Jenkins J."/>
            <person name="Shu S."/>
            <person name="Flowers D."/>
            <person name="Luo F."/>
            <person name="Wang Y."/>
            <person name="Xia P."/>
            <person name="Barry K."/>
            <person name="Daum C."/>
            <person name="Lipzen A."/>
            <person name="Yoshinaga Y."/>
            <person name="Schmutz J."/>
            <person name="Saski C."/>
            <person name="Vermerris W."/>
            <person name="Kresovich S."/>
        </authorList>
    </citation>
    <scope>NUCLEOTIDE SEQUENCE</scope>
</reference>
<dbReference type="EMBL" id="CM027684">
    <property type="protein sequence ID" value="KAG0530477.1"/>
    <property type="molecule type" value="Genomic_DNA"/>
</dbReference>
<evidence type="ECO:0000313" key="2">
    <source>
        <dbReference type="Proteomes" id="UP000807115"/>
    </source>
</evidence>
<organism evidence="1 2">
    <name type="scientific">Sorghum bicolor</name>
    <name type="common">Sorghum</name>
    <name type="synonym">Sorghum vulgare</name>
    <dbReference type="NCBI Taxonomy" id="4558"/>
    <lineage>
        <taxon>Eukaryota</taxon>
        <taxon>Viridiplantae</taxon>
        <taxon>Streptophyta</taxon>
        <taxon>Embryophyta</taxon>
        <taxon>Tracheophyta</taxon>
        <taxon>Spermatophyta</taxon>
        <taxon>Magnoliopsida</taxon>
        <taxon>Liliopsida</taxon>
        <taxon>Poales</taxon>
        <taxon>Poaceae</taxon>
        <taxon>PACMAD clade</taxon>
        <taxon>Panicoideae</taxon>
        <taxon>Andropogonodae</taxon>
        <taxon>Andropogoneae</taxon>
        <taxon>Sorghinae</taxon>
        <taxon>Sorghum</taxon>
    </lineage>
</organism>
<evidence type="ECO:0000313" key="1">
    <source>
        <dbReference type="EMBL" id="KAG0530477.1"/>
    </source>
</evidence>
<reference evidence="1" key="1">
    <citation type="journal article" date="2019" name="BMC Genomics">
        <title>A new reference genome for Sorghum bicolor reveals high levels of sequence similarity between sweet and grain genotypes: implications for the genetics of sugar metabolism.</title>
        <authorList>
            <person name="Cooper E.A."/>
            <person name="Brenton Z.W."/>
            <person name="Flinn B.S."/>
            <person name="Jenkins J."/>
            <person name="Shu S."/>
            <person name="Flowers D."/>
            <person name="Luo F."/>
            <person name="Wang Y."/>
            <person name="Xia P."/>
            <person name="Barry K."/>
            <person name="Daum C."/>
            <person name="Lipzen A."/>
            <person name="Yoshinaga Y."/>
            <person name="Schmutz J."/>
            <person name="Saski C."/>
            <person name="Vermerris W."/>
            <person name="Kresovich S."/>
        </authorList>
    </citation>
    <scope>NUCLEOTIDE SEQUENCE</scope>
</reference>
<accession>A0A921QYV8</accession>